<comment type="caution">
    <text evidence="9">The sequence shown here is derived from an EMBL/GenBank/DDBJ whole genome shotgun (WGS) entry which is preliminary data.</text>
</comment>
<dbReference type="Gene3D" id="3.30.40.10">
    <property type="entry name" value="Zinc/RING finger domain, C3HC4 (zinc finger)"/>
    <property type="match status" value="1"/>
</dbReference>
<feature type="region of interest" description="Disordered" evidence="6">
    <location>
        <begin position="1"/>
        <end position="29"/>
    </location>
</feature>
<organism evidence="9 10">
    <name type="scientific">Cotesia congregata</name>
    <name type="common">Parasitoid wasp</name>
    <name type="synonym">Apanteles congregatus</name>
    <dbReference type="NCBI Taxonomy" id="51543"/>
    <lineage>
        <taxon>Eukaryota</taxon>
        <taxon>Metazoa</taxon>
        <taxon>Ecdysozoa</taxon>
        <taxon>Arthropoda</taxon>
        <taxon>Hexapoda</taxon>
        <taxon>Insecta</taxon>
        <taxon>Pterygota</taxon>
        <taxon>Neoptera</taxon>
        <taxon>Endopterygota</taxon>
        <taxon>Hymenoptera</taxon>
        <taxon>Apocrita</taxon>
        <taxon>Ichneumonoidea</taxon>
        <taxon>Braconidae</taxon>
        <taxon>Microgastrinae</taxon>
        <taxon>Cotesia</taxon>
    </lineage>
</organism>
<dbReference type="GO" id="GO:0016579">
    <property type="term" value="P:protein deubiquitination"/>
    <property type="evidence" value="ECO:0007669"/>
    <property type="project" value="InterPro"/>
</dbReference>
<keyword evidence="10" id="KW-1185">Reference proteome</keyword>
<evidence type="ECO:0000256" key="5">
    <source>
        <dbReference type="PROSITE-ProRule" id="PRU00175"/>
    </source>
</evidence>
<sequence length="1018" mass="113626">MDNQIGGVEVGDIPMIESSSINDSSDIPELEVSESTSLSPLTSSLDHNLTIQEDNVLADVNMGIAETWDGPSTPASNIAIPLPPPPVHDYLDVVGADPISDTEGVEHGPFLSPINNLFADSSDIQEDAVVEISTTAGVCGLKNLGNTCFMAAGLQCLAATPPVLQYFLEVQQSDEKLLPAGSLMTHFSALLTKMWSRKYMVVKPTEFKQTLGAYHSQFKDYRQHDCQEFLALLLDSLHEQMNTAKVAKNCLQQQQVPATITTANSINSNKKIENVPSMPPMMSSTAVSTDDIAVTASTNANDDYMDTYDNSPSSDCPNSPNVTMAGSPKDLDSPMGDLDSTANSPRGSPLNEDEETLDSDETLDTKSSFIYNKVYDAEMNDSNNPLRLDLTQLSKKNTHLHGFYDILKDAKTSNANFLVTPQECNNEICYDSQKFQKDNLRRTTALDNSNLTENHDFDNKTLSIKRIKEVNVQKNNCNNDCLSNNSDTECDNNGLEKCNVKRMKLEDHEKKNHRHIDGDIDSNINNTSDNNLCSRTFVNCENGAIAEQDEIEADKHWAKHLRSNRSIIVDTFQGQFKSTVVCAVCKHVSVTYEPFMYLSVPLPHAMERQLNVTYIPANNDPPIRCVVSFNKQSRIGKLKEELLKTLGKDDVDSCNIAFAEVLENHISKILDDNLMLRCVNDTNRSIYAFELMDPPDAYTSTPEGNTDRVIETEPCQNGTSSGEEIGPCTICLEELDGDLKRHSGDNCTVVMCEPCIENYFKTRTESRVCPVCNVQVEKSSFTKIDQTGRPRPAIRILNVPLVLRHDTNEAPNNRKSTKLFGYPHLVRLPSRVNAENLHQVVRRVVPHEGEYTVHFVDGQGRHCSRCMYNVHCTGCSVPDTGMVDLRTSDTLAIRYTENVPDIEPPMEHISVRKQRPPHPLSLFVFHECVSMKLDDKVTFPLAGLSLGKHMYDLYACVCHYGGVSAGHYTAYAKNPHTDVWYHYNDELTSKQKPQEEDFSNAYILFYSRRETDSKPCNL</sequence>
<dbReference type="PROSITE" id="PS50235">
    <property type="entry name" value="USP_3"/>
    <property type="match status" value="1"/>
</dbReference>
<evidence type="ECO:0000259" key="7">
    <source>
        <dbReference type="PROSITE" id="PS50089"/>
    </source>
</evidence>
<dbReference type="GO" id="GO:0004843">
    <property type="term" value="F:cysteine-type deubiquitinase activity"/>
    <property type="evidence" value="ECO:0007669"/>
    <property type="project" value="UniProtKB-EC"/>
</dbReference>
<dbReference type="PROSITE" id="PS50089">
    <property type="entry name" value="ZF_RING_2"/>
    <property type="match status" value="1"/>
</dbReference>
<keyword evidence="3 5" id="KW-0479">Metal-binding</keyword>
<feature type="domain" description="USP" evidence="8">
    <location>
        <begin position="139"/>
        <end position="1009"/>
    </location>
</feature>
<gene>
    <name evidence="9" type="ORF">HICCMSTLAB_LOCUS12494</name>
</gene>
<dbReference type="InterPro" id="IPR001841">
    <property type="entry name" value="Znf_RING"/>
</dbReference>
<feature type="domain" description="RING-type" evidence="7">
    <location>
        <begin position="728"/>
        <end position="773"/>
    </location>
</feature>
<dbReference type="SUPFAM" id="SSF54001">
    <property type="entry name" value="Cysteine proteinases"/>
    <property type="match status" value="1"/>
</dbReference>
<dbReference type="PROSITE" id="PS00972">
    <property type="entry name" value="USP_1"/>
    <property type="match status" value="1"/>
</dbReference>
<accession>A0A8J2MZ77</accession>
<dbReference type="InterPro" id="IPR038765">
    <property type="entry name" value="Papain-like_cys_pep_sf"/>
</dbReference>
<evidence type="ECO:0000313" key="10">
    <source>
        <dbReference type="Proteomes" id="UP000786811"/>
    </source>
</evidence>
<dbReference type="OrthoDB" id="2248014at2759"/>
<dbReference type="Pfam" id="PF00443">
    <property type="entry name" value="UCH"/>
    <property type="match status" value="2"/>
</dbReference>
<keyword evidence="4" id="KW-0862">Zinc</keyword>
<dbReference type="AlphaFoldDB" id="A0A8J2MZ77"/>
<dbReference type="EC" id="3.4.19.12" evidence="2"/>
<dbReference type="Proteomes" id="UP000786811">
    <property type="component" value="Unassembled WGS sequence"/>
</dbReference>
<evidence type="ECO:0000256" key="2">
    <source>
        <dbReference type="ARBA" id="ARBA00012759"/>
    </source>
</evidence>
<keyword evidence="9" id="KW-0378">Hydrolase</keyword>
<evidence type="ECO:0000256" key="6">
    <source>
        <dbReference type="SAM" id="MobiDB-lite"/>
    </source>
</evidence>
<comment type="catalytic activity">
    <reaction evidence="1">
        <text>Thiol-dependent hydrolysis of ester, thioester, amide, peptide and isopeptide bonds formed by the C-terminal Gly of ubiquitin (a 76-residue protein attached to proteins as an intracellular targeting signal).</text>
        <dbReference type="EC" id="3.4.19.12"/>
    </reaction>
</comment>
<dbReference type="InterPro" id="IPR050185">
    <property type="entry name" value="Ub_carboxyl-term_hydrolase"/>
</dbReference>
<evidence type="ECO:0000259" key="8">
    <source>
        <dbReference type="PROSITE" id="PS50235"/>
    </source>
</evidence>
<proteinExistence type="predicted"/>
<dbReference type="InterPro" id="IPR018200">
    <property type="entry name" value="USP_CS"/>
</dbReference>
<evidence type="ECO:0000256" key="3">
    <source>
        <dbReference type="ARBA" id="ARBA00022771"/>
    </source>
</evidence>
<feature type="compositionally biased region" description="Acidic residues" evidence="6">
    <location>
        <begin position="351"/>
        <end position="362"/>
    </location>
</feature>
<dbReference type="PANTHER" id="PTHR21646:SF35">
    <property type="match status" value="1"/>
</dbReference>
<evidence type="ECO:0000256" key="1">
    <source>
        <dbReference type="ARBA" id="ARBA00000707"/>
    </source>
</evidence>
<dbReference type="EMBL" id="CAJNRD030001124">
    <property type="protein sequence ID" value="CAG5106906.1"/>
    <property type="molecule type" value="Genomic_DNA"/>
</dbReference>
<dbReference type="InterPro" id="IPR013083">
    <property type="entry name" value="Znf_RING/FYVE/PHD"/>
</dbReference>
<evidence type="ECO:0000313" key="9">
    <source>
        <dbReference type="EMBL" id="CAG5106906.1"/>
    </source>
</evidence>
<dbReference type="PANTHER" id="PTHR21646">
    <property type="entry name" value="UBIQUITIN CARBOXYL-TERMINAL HYDROLASE"/>
    <property type="match status" value="1"/>
</dbReference>
<name>A0A8J2MZ77_COTCN</name>
<protein>
    <recommendedName>
        <fullName evidence="2">ubiquitinyl hydrolase 1</fullName>
        <ecNumber evidence="2">3.4.19.12</ecNumber>
    </recommendedName>
</protein>
<dbReference type="InterPro" id="IPR028889">
    <property type="entry name" value="USP"/>
</dbReference>
<feature type="region of interest" description="Disordered" evidence="6">
    <location>
        <begin position="300"/>
        <end position="363"/>
    </location>
</feature>
<feature type="compositionally biased region" description="Low complexity" evidence="6">
    <location>
        <begin position="309"/>
        <end position="321"/>
    </location>
</feature>
<dbReference type="Gene3D" id="3.90.70.10">
    <property type="entry name" value="Cysteine proteinases"/>
    <property type="match status" value="3"/>
</dbReference>
<dbReference type="GO" id="GO:0008270">
    <property type="term" value="F:zinc ion binding"/>
    <property type="evidence" value="ECO:0007669"/>
    <property type="project" value="UniProtKB-KW"/>
</dbReference>
<reference evidence="9" key="1">
    <citation type="submission" date="2021-04" db="EMBL/GenBank/DDBJ databases">
        <authorList>
            <person name="Chebbi M.A.C M."/>
        </authorList>
    </citation>
    <scope>NUCLEOTIDE SEQUENCE</scope>
</reference>
<dbReference type="InterPro" id="IPR001394">
    <property type="entry name" value="Peptidase_C19_UCH"/>
</dbReference>
<keyword evidence="3 5" id="KW-0863">Zinc-finger</keyword>
<evidence type="ECO:0000256" key="4">
    <source>
        <dbReference type="ARBA" id="ARBA00022833"/>
    </source>
</evidence>